<dbReference type="RefSeq" id="XP_064073652.1">
    <property type="nucleotide sequence ID" value="XM_064217582.1"/>
</dbReference>
<keyword evidence="2" id="KW-1185">Reference proteome</keyword>
<feature type="region of interest" description="Disordered" evidence="1">
    <location>
        <begin position="140"/>
        <end position="211"/>
    </location>
</feature>
<evidence type="ECO:0000313" key="2">
    <source>
        <dbReference type="Proteomes" id="UP001652626"/>
    </source>
</evidence>
<evidence type="ECO:0000313" key="3">
    <source>
        <dbReference type="RefSeq" id="XP_064073652.1"/>
    </source>
</evidence>
<reference evidence="3" key="1">
    <citation type="submission" date="2025-08" db="UniProtKB">
        <authorList>
            <consortium name="RefSeq"/>
        </authorList>
    </citation>
    <scope>IDENTIFICATION</scope>
    <source>
        <tissue evidence="3">Whole body</tissue>
    </source>
</reference>
<name>A0ABM4AQT7_VANTA</name>
<feature type="compositionally biased region" description="Low complexity" evidence="1">
    <location>
        <begin position="189"/>
        <end position="200"/>
    </location>
</feature>
<proteinExistence type="predicted"/>
<gene>
    <name evidence="3" type="primary">LOC135193760</name>
</gene>
<sequence length="211" mass="22448">MSIPQIEENLYERVDVGGVNAVGAVGAVGAMGAMGAVGAVGGLGALAGVGRGGAAYWWWRVAPPCRRHRRASQTLEFNERLAPARRDEAQGTVPRARRLVRGALCGAVHLQMAARARLSASCGTIDAPPPRLLLMQRWRAPAPPPPASRSYHLLPESQRAPPHPRFRGAERPCCEADEEAYEADEGEAEAAGARSSSNSDADSDEEPLRPD</sequence>
<accession>A0ABM4AQT7</accession>
<organism evidence="2 3">
    <name type="scientific">Vanessa tameamea</name>
    <name type="common">Kamehameha butterfly</name>
    <dbReference type="NCBI Taxonomy" id="334116"/>
    <lineage>
        <taxon>Eukaryota</taxon>
        <taxon>Metazoa</taxon>
        <taxon>Ecdysozoa</taxon>
        <taxon>Arthropoda</taxon>
        <taxon>Hexapoda</taxon>
        <taxon>Insecta</taxon>
        <taxon>Pterygota</taxon>
        <taxon>Neoptera</taxon>
        <taxon>Endopterygota</taxon>
        <taxon>Lepidoptera</taxon>
        <taxon>Glossata</taxon>
        <taxon>Ditrysia</taxon>
        <taxon>Papilionoidea</taxon>
        <taxon>Nymphalidae</taxon>
        <taxon>Nymphalinae</taxon>
        <taxon>Vanessa</taxon>
    </lineage>
</organism>
<evidence type="ECO:0000256" key="1">
    <source>
        <dbReference type="SAM" id="MobiDB-lite"/>
    </source>
</evidence>
<dbReference type="Proteomes" id="UP001652626">
    <property type="component" value="Chromosome 17"/>
</dbReference>
<feature type="compositionally biased region" description="Acidic residues" evidence="1">
    <location>
        <begin position="175"/>
        <end position="188"/>
    </location>
</feature>
<dbReference type="GeneID" id="135193760"/>
<protein>
    <submittedName>
        <fullName evidence="3">Uncharacterized protein LOC135193760</fullName>
    </submittedName>
</protein>